<dbReference type="PANTHER" id="PTHR11220:SF1">
    <property type="entry name" value="HEME-BINDING PROTEIN 2"/>
    <property type="match status" value="1"/>
</dbReference>
<dbReference type="EMBL" id="CAJHUC010001628">
    <property type="protein sequence ID" value="CAD7701758.1"/>
    <property type="molecule type" value="Genomic_DNA"/>
</dbReference>
<comment type="similarity">
    <text evidence="1">Belongs to the HEBP family.</text>
</comment>
<evidence type="ECO:0000313" key="2">
    <source>
        <dbReference type="EMBL" id="CAD7701758.1"/>
    </source>
</evidence>
<dbReference type="OrthoDB" id="6424451at2759"/>
<dbReference type="InterPro" id="IPR006917">
    <property type="entry name" value="SOUL_heme-bd"/>
</dbReference>
<name>A0A8S1J6C1_9CHLO</name>
<organism evidence="2 3">
    <name type="scientific">Ostreobium quekettii</name>
    <dbReference type="NCBI Taxonomy" id="121088"/>
    <lineage>
        <taxon>Eukaryota</taxon>
        <taxon>Viridiplantae</taxon>
        <taxon>Chlorophyta</taxon>
        <taxon>core chlorophytes</taxon>
        <taxon>Ulvophyceae</taxon>
        <taxon>TCBD clade</taxon>
        <taxon>Bryopsidales</taxon>
        <taxon>Ostreobineae</taxon>
        <taxon>Ostreobiaceae</taxon>
        <taxon>Ostreobium</taxon>
    </lineage>
</organism>
<sequence>MCVAAAATWEAPAFCRGLDCPTFTNASAGQGVDLRTYDAAVWVHTQVNESDVGQARAIAITRLDRYIFGYNDGDHYIQTTTPLVTEMKTNATSYVVSFFLPFVYQDSPPVPSSPDVFIEARPISTFYVSSFGGFAKSQLVAEEAQKLRSELQAMGAAYDSDAYFVAEYDSPFKAANRHNEIWYRQAPPAAEVVV</sequence>
<evidence type="ECO:0000256" key="1">
    <source>
        <dbReference type="ARBA" id="ARBA00009817"/>
    </source>
</evidence>
<keyword evidence="3" id="KW-1185">Reference proteome</keyword>
<protein>
    <recommendedName>
        <fullName evidence="4">SOUL heme-binding protein</fullName>
    </recommendedName>
</protein>
<evidence type="ECO:0000313" key="3">
    <source>
        <dbReference type="Proteomes" id="UP000708148"/>
    </source>
</evidence>
<accession>A0A8S1J6C1</accession>
<reference evidence="2" key="1">
    <citation type="submission" date="2020-12" db="EMBL/GenBank/DDBJ databases">
        <authorList>
            <person name="Iha C."/>
        </authorList>
    </citation>
    <scope>NUCLEOTIDE SEQUENCE</scope>
</reference>
<evidence type="ECO:0008006" key="4">
    <source>
        <dbReference type="Google" id="ProtNLM"/>
    </source>
</evidence>
<dbReference type="PANTHER" id="PTHR11220">
    <property type="entry name" value="HEME-BINDING PROTEIN-RELATED"/>
    <property type="match status" value="1"/>
</dbReference>
<dbReference type="InterPro" id="IPR011256">
    <property type="entry name" value="Reg_factor_effector_dom_sf"/>
</dbReference>
<dbReference type="Proteomes" id="UP000708148">
    <property type="component" value="Unassembled WGS sequence"/>
</dbReference>
<dbReference type="FunFam" id="3.20.80.10:FF:000002">
    <property type="entry name" value="Heme-binding protein 2"/>
    <property type="match status" value="1"/>
</dbReference>
<proteinExistence type="inferred from homology"/>
<gene>
    <name evidence="2" type="ORF">OSTQU699_LOCUS7115</name>
</gene>
<dbReference type="Pfam" id="PF04832">
    <property type="entry name" value="SOUL"/>
    <property type="match status" value="1"/>
</dbReference>
<dbReference type="Gene3D" id="3.20.80.10">
    <property type="entry name" value="Regulatory factor, effector binding domain"/>
    <property type="match status" value="1"/>
</dbReference>
<dbReference type="AlphaFoldDB" id="A0A8S1J6C1"/>
<dbReference type="SUPFAM" id="SSF55136">
    <property type="entry name" value="Probable bacterial effector-binding domain"/>
    <property type="match status" value="1"/>
</dbReference>
<comment type="caution">
    <text evidence="2">The sequence shown here is derived from an EMBL/GenBank/DDBJ whole genome shotgun (WGS) entry which is preliminary data.</text>
</comment>